<gene>
    <name evidence="3" type="ORF">DWQ67_09475</name>
</gene>
<evidence type="ECO:0000313" key="3">
    <source>
        <dbReference type="EMBL" id="RKW70164.1"/>
    </source>
</evidence>
<dbReference type="Proteomes" id="UP000273119">
    <property type="component" value="Unassembled WGS sequence"/>
</dbReference>
<comment type="caution">
    <text evidence="3">The sequence shown here is derived from an EMBL/GenBank/DDBJ whole genome shotgun (WGS) entry which is preliminary data.</text>
</comment>
<keyword evidence="2" id="KW-0472">Membrane</keyword>
<name>A0A496PI49_9MICC</name>
<dbReference type="AlphaFoldDB" id="A0A496PI49"/>
<feature type="transmembrane region" description="Helical" evidence="2">
    <location>
        <begin position="97"/>
        <end position="118"/>
    </location>
</feature>
<protein>
    <submittedName>
        <fullName evidence="3">Uncharacterized protein</fullName>
    </submittedName>
</protein>
<keyword evidence="2" id="KW-0812">Transmembrane</keyword>
<keyword evidence="2" id="KW-1133">Transmembrane helix</keyword>
<feature type="region of interest" description="Disordered" evidence="1">
    <location>
        <begin position="1"/>
        <end position="73"/>
    </location>
</feature>
<accession>A0A496PI49</accession>
<sequence length="156" mass="15999">MSQHPNDSHWDQPNPYAPLANERPAGGRADGDYSAHSVSPAPGPQPGQDPLGLPPAYNPSSLATDTGASVGRETDASRGSGWIALSLGAVSIFINSYVLFLVVPLAVIAIVTGIQTLAAAHRLKRRKAAVGTLVALGVAGVVLGVLGLANRIFGFI</sequence>
<dbReference type="EMBL" id="QQXL01000005">
    <property type="protein sequence ID" value="RKW70164.1"/>
    <property type="molecule type" value="Genomic_DNA"/>
</dbReference>
<dbReference type="RefSeq" id="WP_121485353.1">
    <property type="nucleotide sequence ID" value="NZ_QQXL01000005.1"/>
</dbReference>
<proteinExistence type="predicted"/>
<feature type="compositionally biased region" description="Pro residues" evidence="1">
    <location>
        <begin position="41"/>
        <end position="57"/>
    </location>
</feature>
<evidence type="ECO:0000256" key="1">
    <source>
        <dbReference type="SAM" id="MobiDB-lite"/>
    </source>
</evidence>
<feature type="compositionally biased region" description="Polar residues" evidence="1">
    <location>
        <begin position="58"/>
        <end position="67"/>
    </location>
</feature>
<organism evidence="3 4">
    <name type="scientific">Galactobacter caseinivorans</name>
    <dbReference type="NCBI Taxonomy" id="2676123"/>
    <lineage>
        <taxon>Bacteria</taxon>
        <taxon>Bacillati</taxon>
        <taxon>Actinomycetota</taxon>
        <taxon>Actinomycetes</taxon>
        <taxon>Micrococcales</taxon>
        <taxon>Micrococcaceae</taxon>
        <taxon>Galactobacter</taxon>
    </lineage>
</organism>
<keyword evidence="4" id="KW-1185">Reference proteome</keyword>
<evidence type="ECO:0000256" key="2">
    <source>
        <dbReference type="SAM" id="Phobius"/>
    </source>
</evidence>
<reference evidence="3 4" key="1">
    <citation type="submission" date="2018-07" db="EMBL/GenBank/DDBJ databases">
        <title>Arthrobacter sp. nov., isolated from raw cow's milk with high bacterial count.</title>
        <authorList>
            <person name="Hahne J."/>
            <person name="Isele D."/>
            <person name="Lipski A."/>
        </authorList>
    </citation>
    <scope>NUCLEOTIDE SEQUENCE [LARGE SCALE GENOMIC DNA]</scope>
    <source>
        <strain evidence="3 4">JZ R-183</strain>
    </source>
</reference>
<feature type="transmembrane region" description="Helical" evidence="2">
    <location>
        <begin position="130"/>
        <end position="153"/>
    </location>
</feature>
<evidence type="ECO:0000313" key="4">
    <source>
        <dbReference type="Proteomes" id="UP000273119"/>
    </source>
</evidence>
<feature type="compositionally biased region" description="Basic and acidic residues" evidence="1">
    <location>
        <begin position="1"/>
        <end position="10"/>
    </location>
</feature>